<feature type="compositionally biased region" description="Polar residues" evidence="13">
    <location>
        <begin position="637"/>
        <end position="647"/>
    </location>
</feature>
<evidence type="ECO:0000256" key="14">
    <source>
        <dbReference type="SAM" id="SignalP"/>
    </source>
</evidence>
<dbReference type="STRING" id="2070753.A0A3A2ZD21"/>
<comment type="similarity">
    <text evidence="2">Belongs to the endopolyphosphatase PPN1 family.</text>
</comment>
<reference evidence="17" key="1">
    <citation type="submission" date="2017-02" db="EMBL/GenBank/DDBJ databases">
        <authorList>
            <person name="Tafer H."/>
            <person name="Lopandic K."/>
        </authorList>
    </citation>
    <scope>NUCLEOTIDE SEQUENCE [LARGE SCALE GENOMIC DNA]</scope>
    <source>
        <strain evidence="17">CBS 366.77</strain>
    </source>
</reference>
<evidence type="ECO:0000256" key="12">
    <source>
        <dbReference type="PIRNR" id="PIRNR027093"/>
    </source>
</evidence>
<dbReference type="GO" id="GO:0000324">
    <property type="term" value="C:fungal-type vacuole"/>
    <property type="evidence" value="ECO:0007669"/>
    <property type="project" value="TreeGrafter"/>
</dbReference>
<evidence type="ECO:0000259" key="15">
    <source>
        <dbReference type="Pfam" id="PF00149"/>
    </source>
</evidence>
<protein>
    <recommendedName>
        <fullName evidence="4 12">Endopolyphosphatase</fullName>
        <ecNumber evidence="3 12">3.6.1.10</ecNumber>
    </recommendedName>
</protein>
<evidence type="ECO:0000256" key="7">
    <source>
        <dbReference type="ARBA" id="ARBA00022801"/>
    </source>
</evidence>
<feature type="chain" id="PRO_5017426589" description="Endopolyphosphatase" evidence="14">
    <location>
        <begin position="18"/>
        <end position="685"/>
    </location>
</feature>
<feature type="compositionally biased region" description="Pro residues" evidence="13">
    <location>
        <begin position="512"/>
        <end position="523"/>
    </location>
</feature>
<feature type="region of interest" description="Disordered" evidence="13">
    <location>
        <begin position="477"/>
        <end position="525"/>
    </location>
</feature>
<dbReference type="Gene3D" id="3.60.21.10">
    <property type="match status" value="1"/>
</dbReference>
<comment type="function">
    <text evidence="12">Catalyzes the hydrolysis of inorganic polyphosphate (polyP) chains of many hundreds of phosphate residues into shorter lengths.</text>
</comment>
<feature type="signal peptide" evidence="14">
    <location>
        <begin position="1"/>
        <end position="17"/>
    </location>
</feature>
<evidence type="ECO:0000256" key="10">
    <source>
        <dbReference type="ARBA" id="ARBA00023136"/>
    </source>
</evidence>
<dbReference type="GO" id="GO:0004309">
    <property type="term" value="F:exopolyphosphatase activity"/>
    <property type="evidence" value="ECO:0007669"/>
    <property type="project" value="TreeGrafter"/>
</dbReference>
<keyword evidence="6" id="KW-0812">Transmembrane</keyword>
<dbReference type="GO" id="GO:0005774">
    <property type="term" value="C:vacuolar membrane"/>
    <property type="evidence" value="ECO:0007669"/>
    <property type="project" value="UniProtKB-SubCell"/>
</dbReference>
<evidence type="ECO:0000256" key="5">
    <source>
        <dbReference type="ARBA" id="ARBA00022554"/>
    </source>
</evidence>
<feature type="domain" description="Calcineurin-like phosphoesterase" evidence="15">
    <location>
        <begin position="51"/>
        <end position="318"/>
    </location>
</feature>
<dbReference type="AlphaFoldDB" id="A0A3A2ZD21"/>
<proteinExistence type="inferred from homology"/>
<feature type="region of interest" description="Disordered" evidence="13">
    <location>
        <begin position="612"/>
        <end position="654"/>
    </location>
</feature>
<evidence type="ECO:0000313" key="16">
    <source>
        <dbReference type="EMBL" id="RJE21049.1"/>
    </source>
</evidence>
<comment type="caution">
    <text evidence="16">The sequence shown here is derived from an EMBL/GenBank/DDBJ whole genome shotgun (WGS) entry which is preliminary data.</text>
</comment>
<dbReference type="InterPro" id="IPR029052">
    <property type="entry name" value="Metallo-depent_PP-like"/>
</dbReference>
<dbReference type="EC" id="3.6.1.10" evidence="3 12"/>
<feature type="compositionally biased region" description="Basic residues" evidence="13">
    <location>
        <begin position="495"/>
        <end position="509"/>
    </location>
</feature>
<sequence length="685" mass="78024">MFPVLLVAGLLIAAASATPISEQQPLGNELLSQPHRQEDGTTEPSRGLKGRFLHITDFHPDGHYKPGTSDDIACHRGKGSAGYFGAEGTDCDAPISLANETLRWIEQNLKDSIDFVVWTGDSARHDYDEKIPRTEDEVFYLQRFLTQRFIAAFSDNKSNRNPGRNLSIPIIPTIGNNDIMPHNIFKPAPNKWTKEFLDIWSELIPETQRHSFVHGGWFTTEVIPNKLAVISLNTMYFFDSNTAVDGCDDKSEPGYEHMEWLRVQLKLLRGRQMKAILIGHVPPARSGSKRNWDETCWQKYNLWLHRYRDVVIGSLYGHMNIDHFMFQDSEQVKIVGLEEEDSPADESESPDFSTQSRAGYLSSLREQWAKLPSPPEDLSLDMSSDDEWHIENSTADDPAGAQKSKKKMRRFLKKIGGHWVERYSMSHVSPSVVPGYFPSLRVIEYNITGLEDAPTWADTFSDDSPLFDPHSFADEEFDDSSLMEPDSNHDAGAEKKKKKKGKKKKKPKFKVPEPPSSSSPPGPAYSNQPLTWLGYTQYYANLTRINREVAGLLGQSERYPARLTNKDTDRALHDIFYYEVEYNTRNDKFYKLKDLTVRNYFKLARLIAKNDPSKTRSSLTDSEDATPATLIDDSSTEDNQSWTNGSLPGTGHTERKKYKNQLWRTFLNRAFVGFLDVDDLKDVDQ</sequence>
<comment type="subcellular location">
    <subcellularLocation>
        <location evidence="1">Vacuole membrane</location>
        <topology evidence="1">Single-pass type II membrane protein</topology>
    </subcellularLocation>
</comment>
<keyword evidence="14" id="KW-0732">Signal</keyword>
<dbReference type="GO" id="GO:0000298">
    <property type="term" value="F:endopolyphosphatase activity"/>
    <property type="evidence" value="ECO:0007669"/>
    <property type="project" value="UniProtKB-EC"/>
</dbReference>
<dbReference type="GO" id="GO:0006798">
    <property type="term" value="P:polyphosphate catabolic process"/>
    <property type="evidence" value="ECO:0007669"/>
    <property type="project" value="TreeGrafter"/>
</dbReference>
<dbReference type="SUPFAM" id="SSF56300">
    <property type="entry name" value="Metallo-dependent phosphatases"/>
    <property type="match status" value="1"/>
</dbReference>
<dbReference type="Proteomes" id="UP000266188">
    <property type="component" value="Unassembled WGS sequence"/>
</dbReference>
<gene>
    <name evidence="16" type="ORF">PHISCL_06620</name>
</gene>
<dbReference type="Pfam" id="PF00149">
    <property type="entry name" value="Metallophos"/>
    <property type="match status" value="1"/>
</dbReference>
<dbReference type="PIRSF" id="PIRSF027093">
    <property type="entry name" value="EndopolyPtase_N1"/>
    <property type="match status" value="1"/>
</dbReference>
<evidence type="ECO:0000313" key="17">
    <source>
        <dbReference type="Proteomes" id="UP000266188"/>
    </source>
</evidence>
<accession>A0A3A2ZD21</accession>
<keyword evidence="10 12" id="KW-0472">Membrane</keyword>
<dbReference type="GO" id="GO:0008081">
    <property type="term" value="F:phosphoric diester hydrolase activity"/>
    <property type="evidence" value="ECO:0007669"/>
    <property type="project" value="TreeGrafter"/>
</dbReference>
<evidence type="ECO:0000256" key="9">
    <source>
        <dbReference type="ARBA" id="ARBA00022989"/>
    </source>
</evidence>
<evidence type="ECO:0000256" key="13">
    <source>
        <dbReference type="SAM" id="MobiDB-lite"/>
    </source>
</evidence>
<dbReference type="PANTHER" id="PTHR10340:SF55">
    <property type="entry name" value="ENDOPOLYPHOSPHATASE"/>
    <property type="match status" value="1"/>
</dbReference>
<keyword evidence="11" id="KW-0325">Glycoprotein</keyword>
<evidence type="ECO:0000256" key="4">
    <source>
        <dbReference type="ARBA" id="ARBA00014458"/>
    </source>
</evidence>
<evidence type="ECO:0000256" key="8">
    <source>
        <dbReference type="ARBA" id="ARBA00022968"/>
    </source>
</evidence>
<comment type="catalytic activity">
    <reaction evidence="12">
        <text>[phosphate](n+1) + n H2O = (n+1) phosphate + n H(+)</text>
        <dbReference type="Rhea" id="RHEA:22452"/>
        <dbReference type="Rhea" id="RHEA-COMP:14280"/>
        <dbReference type="ChEBI" id="CHEBI:15377"/>
        <dbReference type="ChEBI" id="CHEBI:15378"/>
        <dbReference type="ChEBI" id="CHEBI:16838"/>
        <dbReference type="ChEBI" id="CHEBI:43474"/>
        <dbReference type="EC" id="3.6.1.10"/>
    </reaction>
</comment>
<evidence type="ECO:0000256" key="3">
    <source>
        <dbReference type="ARBA" id="ARBA00012459"/>
    </source>
</evidence>
<dbReference type="PANTHER" id="PTHR10340">
    <property type="entry name" value="SPHINGOMYELIN PHOSPHODIESTERASE"/>
    <property type="match status" value="1"/>
</dbReference>
<evidence type="ECO:0000256" key="6">
    <source>
        <dbReference type="ARBA" id="ARBA00022692"/>
    </source>
</evidence>
<dbReference type="EMBL" id="MVGC01000256">
    <property type="protein sequence ID" value="RJE21049.1"/>
    <property type="molecule type" value="Genomic_DNA"/>
</dbReference>
<keyword evidence="7 12" id="KW-0378">Hydrolase</keyword>
<dbReference type="InterPro" id="IPR012358">
    <property type="entry name" value="EndopolyPtase_N1"/>
</dbReference>
<keyword evidence="9" id="KW-1133">Transmembrane helix</keyword>
<keyword evidence="5 12" id="KW-0926">Vacuole</keyword>
<dbReference type="InterPro" id="IPR004843">
    <property type="entry name" value="Calcineurin-like_PHP"/>
</dbReference>
<evidence type="ECO:0000256" key="2">
    <source>
        <dbReference type="ARBA" id="ARBA00010399"/>
    </source>
</evidence>
<evidence type="ECO:0000256" key="11">
    <source>
        <dbReference type="ARBA" id="ARBA00023180"/>
    </source>
</evidence>
<name>A0A3A2ZD21_9EURO</name>
<keyword evidence="17" id="KW-1185">Reference proteome</keyword>
<organism evidence="16 17">
    <name type="scientific">Aspergillus sclerotialis</name>
    <dbReference type="NCBI Taxonomy" id="2070753"/>
    <lineage>
        <taxon>Eukaryota</taxon>
        <taxon>Fungi</taxon>
        <taxon>Dikarya</taxon>
        <taxon>Ascomycota</taxon>
        <taxon>Pezizomycotina</taxon>
        <taxon>Eurotiomycetes</taxon>
        <taxon>Eurotiomycetidae</taxon>
        <taxon>Eurotiales</taxon>
        <taxon>Aspergillaceae</taxon>
        <taxon>Aspergillus</taxon>
        <taxon>Aspergillus subgen. Polypaecilum</taxon>
    </lineage>
</organism>
<dbReference type="OrthoDB" id="348678at2759"/>
<keyword evidence="8" id="KW-0735">Signal-anchor</keyword>
<evidence type="ECO:0000256" key="1">
    <source>
        <dbReference type="ARBA" id="ARBA00004576"/>
    </source>
</evidence>
<dbReference type="FunFam" id="3.60.21.10:FF:000082">
    <property type="entry name" value="Endopolyphosphatase"/>
    <property type="match status" value="1"/>
</dbReference>